<sequence length="79" mass="8491">MRSTLCKTGLALFCSTLLLAACNNNRTNTENDSIQPFNDSTGVFDTANLRHDTSAASDTSPAKRPNAGGQDTVRFSEHD</sequence>
<evidence type="ECO:0000313" key="4">
    <source>
        <dbReference type="Proteomes" id="UP001162741"/>
    </source>
</evidence>
<dbReference type="Proteomes" id="UP001162741">
    <property type="component" value="Chromosome"/>
</dbReference>
<dbReference type="EMBL" id="CP107006">
    <property type="protein sequence ID" value="UYQ95074.1"/>
    <property type="molecule type" value="Genomic_DNA"/>
</dbReference>
<feature type="region of interest" description="Disordered" evidence="1">
    <location>
        <begin position="51"/>
        <end position="79"/>
    </location>
</feature>
<protein>
    <recommendedName>
        <fullName evidence="5">Lipoprotein</fullName>
    </recommendedName>
</protein>
<evidence type="ECO:0000256" key="2">
    <source>
        <dbReference type="SAM" id="SignalP"/>
    </source>
</evidence>
<evidence type="ECO:0000313" key="3">
    <source>
        <dbReference type="EMBL" id="UYQ95074.1"/>
    </source>
</evidence>
<feature type="chain" id="PRO_5045229061" description="Lipoprotein" evidence="2">
    <location>
        <begin position="21"/>
        <end position="79"/>
    </location>
</feature>
<dbReference type="PROSITE" id="PS51257">
    <property type="entry name" value="PROKAR_LIPOPROTEIN"/>
    <property type="match status" value="1"/>
</dbReference>
<evidence type="ECO:0008006" key="5">
    <source>
        <dbReference type="Google" id="ProtNLM"/>
    </source>
</evidence>
<gene>
    <name evidence="3" type="ORF">MKQ68_08195</name>
</gene>
<dbReference type="RefSeq" id="WP_264282873.1">
    <property type="nucleotide sequence ID" value="NZ_CP107006.1"/>
</dbReference>
<name>A0ABY6J5W2_9BACT</name>
<keyword evidence="4" id="KW-1185">Reference proteome</keyword>
<proteinExistence type="predicted"/>
<feature type="signal peptide" evidence="2">
    <location>
        <begin position="1"/>
        <end position="20"/>
    </location>
</feature>
<reference evidence="3" key="1">
    <citation type="submission" date="2022-10" db="EMBL/GenBank/DDBJ databases">
        <title>Chitinophaga sp. nov., isolated from soil.</title>
        <authorList>
            <person name="Jeon C.O."/>
        </authorList>
    </citation>
    <scope>NUCLEOTIDE SEQUENCE</scope>
    <source>
        <strain evidence="3">R8</strain>
    </source>
</reference>
<evidence type="ECO:0000256" key="1">
    <source>
        <dbReference type="SAM" id="MobiDB-lite"/>
    </source>
</evidence>
<keyword evidence="2" id="KW-0732">Signal</keyword>
<accession>A0ABY6J5W2</accession>
<organism evidence="3 4">
    <name type="scientific">Chitinophaga horti</name>
    <dbReference type="NCBI Taxonomy" id="2920382"/>
    <lineage>
        <taxon>Bacteria</taxon>
        <taxon>Pseudomonadati</taxon>
        <taxon>Bacteroidota</taxon>
        <taxon>Chitinophagia</taxon>
        <taxon>Chitinophagales</taxon>
        <taxon>Chitinophagaceae</taxon>
        <taxon>Chitinophaga</taxon>
    </lineage>
</organism>